<evidence type="ECO:0000259" key="1">
    <source>
        <dbReference type="Pfam" id="PF00535"/>
    </source>
</evidence>
<dbReference type="SUPFAM" id="SSF53448">
    <property type="entry name" value="Nucleotide-diphospho-sugar transferases"/>
    <property type="match status" value="1"/>
</dbReference>
<accession>A0A7W5CD64</accession>
<keyword evidence="3" id="KW-1185">Reference proteome</keyword>
<evidence type="ECO:0000313" key="3">
    <source>
        <dbReference type="Proteomes" id="UP000518605"/>
    </source>
</evidence>
<name>A0A7W5CD64_9BACL</name>
<dbReference type="InterPro" id="IPR029044">
    <property type="entry name" value="Nucleotide-diphossugar_trans"/>
</dbReference>
<comment type="caution">
    <text evidence="2">The sequence shown here is derived from an EMBL/GenBank/DDBJ whole genome shotgun (WGS) entry which is preliminary data.</text>
</comment>
<proteinExistence type="predicted"/>
<reference evidence="2 3" key="1">
    <citation type="submission" date="2020-08" db="EMBL/GenBank/DDBJ databases">
        <title>Genomic Encyclopedia of Type Strains, Phase III (KMG-III): the genomes of soil and plant-associated and newly described type strains.</title>
        <authorList>
            <person name="Whitman W."/>
        </authorList>
    </citation>
    <scope>NUCLEOTIDE SEQUENCE [LARGE SCALE GENOMIC DNA]</scope>
    <source>
        <strain evidence="2 3">CECT 8234</strain>
    </source>
</reference>
<sequence length="244" mass="28515">MKTNKKKRKAATDIGVSIITCTNKLPYMYNIFNNYGRQIVENKELIIILNNDQLSLADWQERSAIYPNISVYQLPESVSLGECLNFAAERSRFDVLAKFDDDDFYSRYYVSSAIHALQTTKADIIGKSAYHTYLEEDRSLSLRFPNRENAYTKQIAGATLLFRKKVFQRVRFQPISLGEDVAFLRDCRLSNFKIFTTNRYNYVCNRRTDPNLHTWKPAKEYFLSTGIFIAHTDDYRKFVVQESL</sequence>
<protein>
    <recommendedName>
        <fullName evidence="1">Glycosyltransferase 2-like domain-containing protein</fullName>
    </recommendedName>
</protein>
<dbReference type="InterPro" id="IPR001173">
    <property type="entry name" value="Glyco_trans_2-like"/>
</dbReference>
<evidence type="ECO:0000313" key="2">
    <source>
        <dbReference type="EMBL" id="MBB3154964.1"/>
    </source>
</evidence>
<dbReference type="Pfam" id="PF00535">
    <property type="entry name" value="Glycos_transf_2"/>
    <property type="match status" value="1"/>
</dbReference>
<dbReference type="AlphaFoldDB" id="A0A7W5CD64"/>
<organism evidence="2 3">
    <name type="scientific">Paenibacillus endophyticus</name>
    <dbReference type="NCBI Taxonomy" id="1294268"/>
    <lineage>
        <taxon>Bacteria</taxon>
        <taxon>Bacillati</taxon>
        <taxon>Bacillota</taxon>
        <taxon>Bacilli</taxon>
        <taxon>Bacillales</taxon>
        <taxon>Paenibacillaceae</taxon>
        <taxon>Paenibacillus</taxon>
    </lineage>
</organism>
<dbReference type="Proteomes" id="UP000518605">
    <property type="component" value="Unassembled WGS sequence"/>
</dbReference>
<dbReference type="EMBL" id="JACHXW010000020">
    <property type="protein sequence ID" value="MBB3154964.1"/>
    <property type="molecule type" value="Genomic_DNA"/>
</dbReference>
<dbReference type="Gene3D" id="3.90.550.10">
    <property type="entry name" value="Spore Coat Polysaccharide Biosynthesis Protein SpsA, Chain A"/>
    <property type="match status" value="1"/>
</dbReference>
<dbReference type="RefSeq" id="WP_183569215.1">
    <property type="nucleotide sequence ID" value="NZ_CBCSLB010000002.1"/>
</dbReference>
<feature type="domain" description="Glycosyltransferase 2-like" evidence="1">
    <location>
        <begin position="18"/>
        <end position="143"/>
    </location>
</feature>
<gene>
    <name evidence="2" type="ORF">FHS16_005063</name>
</gene>